<accession>A0A511ZC70</accession>
<dbReference type="AlphaFoldDB" id="A0A511ZC70"/>
<evidence type="ECO:0000313" key="1">
    <source>
        <dbReference type="EMBL" id="GEN85023.1"/>
    </source>
</evidence>
<keyword evidence="2" id="KW-1185">Reference proteome</keyword>
<comment type="caution">
    <text evidence="1">The sequence shown here is derived from an EMBL/GenBank/DDBJ whole genome shotgun (WGS) entry which is preliminary data.</text>
</comment>
<dbReference type="Proteomes" id="UP000321901">
    <property type="component" value="Unassembled WGS sequence"/>
</dbReference>
<name>A0A511ZC70_9BACL</name>
<evidence type="ECO:0000313" key="2">
    <source>
        <dbReference type="Proteomes" id="UP000321901"/>
    </source>
</evidence>
<reference evidence="1 2" key="1">
    <citation type="submission" date="2019-07" db="EMBL/GenBank/DDBJ databases">
        <title>Whole genome shotgun sequence of Sporosarcina luteola NBRC 105378.</title>
        <authorList>
            <person name="Hosoyama A."/>
            <person name="Uohara A."/>
            <person name="Ohji S."/>
            <person name="Ichikawa N."/>
        </authorList>
    </citation>
    <scope>NUCLEOTIDE SEQUENCE [LARGE SCALE GENOMIC DNA]</scope>
    <source>
        <strain evidence="1 2">NBRC 105378</strain>
    </source>
</reference>
<proteinExistence type="predicted"/>
<protein>
    <recommendedName>
        <fullName evidence="3">DUF4829 domain-containing protein</fullName>
    </recommendedName>
</protein>
<dbReference type="OrthoDB" id="1803673at2"/>
<gene>
    <name evidence="1" type="ORF">SLU01_33350</name>
</gene>
<evidence type="ECO:0008006" key="3">
    <source>
        <dbReference type="Google" id="ProtNLM"/>
    </source>
</evidence>
<organism evidence="1 2">
    <name type="scientific">Sporosarcina luteola</name>
    <dbReference type="NCBI Taxonomy" id="582850"/>
    <lineage>
        <taxon>Bacteria</taxon>
        <taxon>Bacillati</taxon>
        <taxon>Bacillota</taxon>
        <taxon>Bacilli</taxon>
        <taxon>Bacillales</taxon>
        <taxon>Caryophanaceae</taxon>
        <taxon>Sporosarcina</taxon>
    </lineage>
</organism>
<sequence length="135" mass="15584">MSFINGLMVTEPKQAVELWILGVNNRSGGVQYAMLSPELRKQSRSKFEETRWITGQSSPSVSNFRFTKVEKLSESKMRYTINYDLWASYGDFGGGEKSIIVEKNLEPFKEYWFISSITTEYNPWEAFTPAETVKN</sequence>
<dbReference type="EMBL" id="BJYL01000056">
    <property type="protein sequence ID" value="GEN85023.1"/>
    <property type="molecule type" value="Genomic_DNA"/>
</dbReference>